<dbReference type="SUPFAM" id="SSF53474">
    <property type="entry name" value="alpha/beta-Hydrolases"/>
    <property type="match status" value="1"/>
</dbReference>
<feature type="region of interest" description="Disordered" evidence="4">
    <location>
        <begin position="470"/>
        <end position="551"/>
    </location>
</feature>
<evidence type="ECO:0000256" key="2">
    <source>
        <dbReference type="ARBA" id="ARBA00022801"/>
    </source>
</evidence>
<dbReference type="PROSITE" id="PS01174">
    <property type="entry name" value="LIPASE_GDXG_SER"/>
    <property type="match status" value="1"/>
</dbReference>
<proteinExistence type="inferred from homology"/>
<keyword evidence="2" id="KW-0378">Hydrolase</keyword>
<evidence type="ECO:0000256" key="4">
    <source>
        <dbReference type="SAM" id="MobiDB-lite"/>
    </source>
</evidence>
<keyword evidence="5" id="KW-1133">Transmembrane helix</keyword>
<dbReference type="GO" id="GO:0016787">
    <property type="term" value="F:hydrolase activity"/>
    <property type="evidence" value="ECO:0007669"/>
    <property type="project" value="UniProtKB-KW"/>
</dbReference>
<feature type="transmembrane region" description="Helical" evidence="5">
    <location>
        <begin position="59"/>
        <end position="81"/>
    </location>
</feature>
<feature type="region of interest" description="Disordered" evidence="4">
    <location>
        <begin position="20"/>
        <end position="41"/>
    </location>
</feature>
<keyword evidence="5" id="KW-0472">Membrane</keyword>
<feature type="active site" evidence="3">
    <location>
        <position position="343"/>
    </location>
</feature>
<feature type="domain" description="Alpha/beta hydrolase fold-3" evidence="6">
    <location>
        <begin position="251"/>
        <end position="378"/>
    </location>
</feature>
<name>A0A9P6M1F8_9FUNG</name>
<dbReference type="InterPro" id="IPR033140">
    <property type="entry name" value="Lipase_GDXG_put_SER_AS"/>
</dbReference>
<comment type="similarity">
    <text evidence="1">Belongs to the 'GDXG' lipolytic enzyme family.</text>
</comment>
<keyword evidence="5" id="KW-0812">Transmembrane</keyword>
<dbReference type="OrthoDB" id="408631at2759"/>
<feature type="compositionally biased region" description="Basic and acidic residues" evidence="4">
    <location>
        <begin position="478"/>
        <end position="487"/>
    </location>
</feature>
<evidence type="ECO:0000259" key="6">
    <source>
        <dbReference type="Pfam" id="PF07859"/>
    </source>
</evidence>
<evidence type="ECO:0000256" key="1">
    <source>
        <dbReference type="ARBA" id="ARBA00010515"/>
    </source>
</evidence>
<dbReference type="InterPro" id="IPR029058">
    <property type="entry name" value="AB_hydrolase_fold"/>
</dbReference>
<evidence type="ECO:0000313" key="8">
    <source>
        <dbReference type="Proteomes" id="UP000749646"/>
    </source>
</evidence>
<dbReference type="PANTHER" id="PTHR48081">
    <property type="entry name" value="AB HYDROLASE SUPERFAMILY PROTEIN C4A8.06C"/>
    <property type="match status" value="1"/>
</dbReference>
<dbReference type="InterPro" id="IPR050300">
    <property type="entry name" value="GDXG_lipolytic_enzyme"/>
</dbReference>
<keyword evidence="8" id="KW-1185">Reference proteome</keyword>
<accession>A0A9P6M1F8</accession>
<dbReference type="AlphaFoldDB" id="A0A9P6M1F8"/>
<dbReference type="Gene3D" id="3.40.50.1820">
    <property type="entry name" value="alpha/beta hydrolase"/>
    <property type="match status" value="1"/>
</dbReference>
<sequence length="551" mass="62308">MGKSKLQTLYTRTGTRTITSAPEMGQESTGAGAKDTNDQAHEHRFPRPSIFRRAHLKGILYHPFDLIFLIRLVLSCLWALYRLHFIELPFHILTWFKYSTKQHPACWPWWSSVIFAVIRAGAAKCQTIGQVRFIGTLITIVLPWQMYLMEHVKVIKNVKFKVKLDALLKPERTTLEQVRADLRQKGLSDDPLNPSEGYLASMHPQGPNAPLANLPEEVGTIDRDGTYTLKGEWVEALESRDDPRPRCKTVILYFHGGAYSFCAPSSHRHMVAQLAKDVGPGTRVFAVDYRLAPEHPFPAAIHDAFAAYLYLTEPNHAALVMDGESMRDELPVDPRDIVVAGDSSGGNLAAAFMQYMIKYIQPSTMPQFVLPHATLLLSQTACHDRFVDDARLIAHRFGLENKDQLTRIEKYRDMVHVHQVLHNLFESSRVASRNLARFVERSEHLRDEKEQKTAEAQGLNVAAVSKRSYADAALRKTPVRDQSKGNDDDQQQQQEHSANEEPMMIEEKSPADGVEWVMVQQNGQESAGDEGVPLAELAQVWGSRDRNKKED</sequence>
<dbReference type="InterPro" id="IPR013094">
    <property type="entry name" value="AB_hydrolase_3"/>
</dbReference>
<dbReference type="PANTHER" id="PTHR48081:SF8">
    <property type="entry name" value="ALPHA_BETA HYDROLASE FOLD-3 DOMAIN-CONTAINING PROTEIN-RELATED"/>
    <property type="match status" value="1"/>
</dbReference>
<evidence type="ECO:0000256" key="3">
    <source>
        <dbReference type="PROSITE-ProRule" id="PRU10038"/>
    </source>
</evidence>
<comment type="caution">
    <text evidence="7">The sequence shown here is derived from an EMBL/GenBank/DDBJ whole genome shotgun (WGS) entry which is preliminary data.</text>
</comment>
<protein>
    <recommendedName>
        <fullName evidence="6">Alpha/beta hydrolase fold-3 domain-containing protein</fullName>
    </recommendedName>
</protein>
<organism evidence="7 8">
    <name type="scientific">Modicella reniformis</name>
    <dbReference type="NCBI Taxonomy" id="1440133"/>
    <lineage>
        <taxon>Eukaryota</taxon>
        <taxon>Fungi</taxon>
        <taxon>Fungi incertae sedis</taxon>
        <taxon>Mucoromycota</taxon>
        <taxon>Mortierellomycotina</taxon>
        <taxon>Mortierellomycetes</taxon>
        <taxon>Mortierellales</taxon>
        <taxon>Mortierellaceae</taxon>
        <taxon>Modicella</taxon>
    </lineage>
</organism>
<gene>
    <name evidence="7" type="ORF">BGZ65_012807</name>
</gene>
<evidence type="ECO:0000256" key="5">
    <source>
        <dbReference type="SAM" id="Phobius"/>
    </source>
</evidence>
<dbReference type="Pfam" id="PF07859">
    <property type="entry name" value="Abhydrolase_3"/>
    <property type="match status" value="1"/>
</dbReference>
<dbReference type="EMBL" id="JAAAHW010006479">
    <property type="protein sequence ID" value="KAF9960076.1"/>
    <property type="molecule type" value="Genomic_DNA"/>
</dbReference>
<reference evidence="7" key="1">
    <citation type="journal article" date="2020" name="Fungal Divers.">
        <title>Resolving the Mortierellaceae phylogeny through synthesis of multi-gene phylogenetics and phylogenomics.</title>
        <authorList>
            <person name="Vandepol N."/>
            <person name="Liber J."/>
            <person name="Desiro A."/>
            <person name="Na H."/>
            <person name="Kennedy M."/>
            <person name="Barry K."/>
            <person name="Grigoriev I.V."/>
            <person name="Miller A.N."/>
            <person name="O'Donnell K."/>
            <person name="Stajich J.E."/>
            <person name="Bonito G."/>
        </authorList>
    </citation>
    <scope>NUCLEOTIDE SEQUENCE</scope>
    <source>
        <strain evidence="7">MES-2147</strain>
    </source>
</reference>
<dbReference type="Proteomes" id="UP000749646">
    <property type="component" value="Unassembled WGS sequence"/>
</dbReference>
<evidence type="ECO:0000313" key="7">
    <source>
        <dbReference type="EMBL" id="KAF9960076.1"/>
    </source>
</evidence>